<dbReference type="CDD" id="cd09076">
    <property type="entry name" value="L1-EN"/>
    <property type="match status" value="1"/>
</dbReference>
<reference evidence="13" key="1">
    <citation type="submission" date="2025-08" db="UniProtKB">
        <authorList>
            <consortium name="Ensembl"/>
        </authorList>
    </citation>
    <scope>IDENTIFICATION</scope>
</reference>
<dbReference type="STRING" id="56723.ENSLBEP00000004858"/>
<accession>A0A3Q3ECK9</accession>
<comment type="similarity">
    <text evidence="2">Belongs to the DNA repair enzymes AP/ExoA family.</text>
</comment>
<dbReference type="GO" id="GO:0046872">
    <property type="term" value="F:metal ion binding"/>
    <property type="evidence" value="ECO:0007669"/>
    <property type="project" value="UniProtKB-KW"/>
</dbReference>
<dbReference type="GO" id="GO:0006284">
    <property type="term" value="P:base-excision repair"/>
    <property type="evidence" value="ECO:0007669"/>
    <property type="project" value="TreeGrafter"/>
</dbReference>
<dbReference type="InterPro" id="IPR005135">
    <property type="entry name" value="Endo/exonuclease/phosphatase"/>
</dbReference>
<dbReference type="Proteomes" id="UP000261660">
    <property type="component" value="Unplaced"/>
</dbReference>
<keyword evidence="6" id="KW-0378">Hydrolase</keyword>
<dbReference type="GO" id="GO:0003906">
    <property type="term" value="F:DNA-(apurinic or apyrimidinic site) endonuclease activity"/>
    <property type="evidence" value="ECO:0007669"/>
    <property type="project" value="TreeGrafter"/>
</dbReference>
<evidence type="ECO:0000256" key="11">
    <source>
        <dbReference type="PIRSR" id="PIRSR604808-3"/>
    </source>
</evidence>
<dbReference type="GeneTree" id="ENSGT00950000183016"/>
<feature type="active site" evidence="9">
    <location>
        <position position="118"/>
    </location>
</feature>
<evidence type="ECO:0000256" key="2">
    <source>
        <dbReference type="ARBA" id="ARBA00007092"/>
    </source>
</evidence>
<feature type="active site" description="Proton acceptor" evidence="9">
    <location>
        <position position="236"/>
    </location>
</feature>
<feature type="binding site" evidence="10">
    <location>
        <position position="46"/>
    </location>
    <ligand>
        <name>Mg(2+)</name>
        <dbReference type="ChEBI" id="CHEBI:18420"/>
        <label>1</label>
    </ligand>
</feature>
<evidence type="ECO:0000313" key="13">
    <source>
        <dbReference type="Ensembl" id="ENSLBEP00000004858.1"/>
    </source>
</evidence>
<feature type="binding site" evidence="10">
    <location>
        <position position="235"/>
    </location>
    <ligand>
        <name>Mg(2+)</name>
        <dbReference type="ChEBI" id="CHEBI:18420"/>
        <label>1</label>
    </ligand>
</feature>
<name>A0A3Q3ECK9_9LABR</name>
<keyword evidence="4 10" id="KW-0479">Metal-binding</keyword>
<dbReference type="InParanoid" id="A0A3Q3ECK9"/>
<organism evidence="13 14">
    <name type="scientific">Labrus bergylta</name>
    <name type="common">ballan wrasse</name>
    <dbReference type="NCBI Taxonomy" id="56723"/>
    <lineage>
        <taxon>Eukaryota</taxon>
        <taxon>Metazoa</taxon>
        <taxon>Chordata</taxon>
        <taxon>Craniata</taxon>
        <taxon>Vertebrata</taxon>
        <taxon>Euteleostomi</taxon>
        <taxon>Actinopterygii</taxon>
        <taxon>Neopterygii</taxon>
        <taxon>Teleostei</taxon>
        <taxon>Neoteleostei</taxon>
        <taxon>Acanthomorphata</taxon>
        <taxon>Eupercaria</taxon>
        <taxon>Labriformes</taxon>
        <taxon>Labridae</taxon>
        <taxon>Labrus</taxon>
    </lineage>
</organism>
<feature type="site" description="Interaction with DNA substrate" evidence="11">
    <location>
        <position position="236"/>
    </location>
</feature>
<dbReference type="InterPro" id="IPR036691">
    <property type="entry name" value="Endo/exonu/phosph_ase_sf"/>
</dbReference>
<evidence type="ECO:0000256" key="6">
    <source>
        <dbReference type="ARBA" id="ARBA00022801"/>
    </source>
</evidence>
<dbReference type="GO" id="GO:0005634">
    <property type="term" value="C:nucleus"/>
    <property type="evidence" value="ECO:0007669"/>
    <property type="project" value="TreeGrafter"/>
</dbReference>
<dbReference type="Pfam" id="PF03372">
    <property type="entry name" value="Exo_endo_phos"/>
    <property type="match status" value="1"/>
</dbReference>
<evidence type="ECO:0000256" key="9">
    <source>
        <dbReference type="PIRSR" id="PIRSR604808-1"/>
    </source>
</evidence>
<dbReference type="GO" id="GO:0008081">
    <property type="term" value="F:phosphoric diester hydrolase activity"/>
    <property type="evidence" value="ECO:0007669"/>
    <property type="project" value="TreeGrafter"/>
</dbReference>
<evidence type="ECO:0000259" key="12">
    <source>
        <dbReference type="Pfam" id="PF03372"/>
    </source>
</evidence>
<keyword evidence="14" id="KW-1185">Reference proteome</keyword>
<feature type="site" description="Transition state stabilizer" evidence="11">
    <location>
        <position position="150"/>
    </location>
</feature>
<dbReference type="Ensembl" id="ENSLBET00000005127.1">
    <property type="protein sequence ID" value="ENSLBEP00000004858.1"/>
    <property type="gene ID" value="ENSLBEG00000003752.1"/>
</dbReference>
<feature type="active site" description="Proton donor/acceptor" evidence="9">
    <location>
        <position position="148"/>
    </location>
</feature>
<evidence type="ECO:0000256" key="7">
    <source>
        <dbReference type="ARBA" id="ARBA00022842"/>
    </source>
</evidence>
<feature type="binding site" evidence="10">
    <location>
        <position position="17"/>
    </location>
    <ligand>
        <name>Mg(2+)</name>
        <dbReference type="ChEBI" id="CHEBI:18420"/>
        <label>1</label>
    </ligand>
</feature>
<feature type="site" description="Important for catalytic activity" evidence="11">
    <location>
        <position position="211"/>
    </location>
</feature>
<dbReference type="PANTHER" id="PTHR22748">
    <property type="entry name" value="AP ENDONUCLEASE"/>
    <property type="match status" value="1"/>
</dbReference>
<keyword evidence="8" id="KW-0234">DNA repair</keyword>
<feature type="binding site" evidence="10">
    <location>
        <position position="236"/>
    </location>
    <ligand>
        <name>Mg(2+)</name>
        <dbReference type="ChEBI" id="CHEBI:18420"/>
        <label>1</label>
    </ligand>
</feature>
<dbReference type="InterPro" id="IPR004808">
    <property type="entry name" value="AP_endonuc_1"/>
</dbReference>
<dbReference type="Gene3D" id="3.60.10.10">
    <property type="entry name" value="Endonuclease/exonuclease/phosphatase"/>
    <property type="match status" value="1"/>
</dbReference>
<sequence length="481" mass="54748">LTQSSLQTCNIKIITLNVKGINNVVKRHKILSMLKKDKVQVALLQETHLTDLEHLKLKRDWVGEIFYSSFNSKSRGVAILIHKNMSFKLEKVIHDTEGRYVVITGFLYGEHVLMGSAYAPNTFDSSFYSKLLADISSICPPFVILGGDFNCGLVPEMDHSPSKTLPLSRMAKATKDLCLDLGLFDAWRIINPREKDFTFFSRPHRSFSRIDYLFVSRSTLDRTKSCSIDACVLSDHSLVSIELLPPYYDPLSRHWRLNSSLLSDPEFVTYLEKQWELFISTNESPDVSASTLWETGKAFLRGGIISYTAAKRKNALAKQLELEQQIKTLDRVFKTSSSVSVFKKLEAASSALDQLLTQKAESAIFFAKHRLFESGNKPGRLLASLAKGRAGSCVIPSLKDFKGKQHFETKVIKKYSTLVYSTMNFSLHGESKTCYSRYSPLITQTVNMYTLVMMQARFKLIYFVFALHTFLRLYQTYLFLL</sequence>
<comment type="catalytic activity">
    <reaction evidence="1">
        <text>Exonucleolytic cleavage in the 3'- to 5'-direction to yield nucleoside 5'-phosphates.</text>
        <dbReference type="EC" id="3.1.11.2"/>
    </reaction>
</comment>
<evidence type="ECO:0000313" key="14">
    <source>
        <dbReference type="Proteomes" id="UP000261660"/>
    </source>
</evidence>
<feature type="domain" description="Endonuclease/exonuclease/phosphatase" evidence="12">
    <location>
        <begin position="14"/>
        <end position="236"/>
    </location>
</feature>
<keyword evidence="5" id="KW-0227">DNA damage</keyword>
<evidence type="ECO:0000256" key="5">
    <source>
        <dbReference type="ARBA" id="ARBA00022763"/>
    </source>
</evidence>
<evidence type="ECO:0000256" key="1">
    <source>
        <dbReference type="ARBA" id="ARBA00000493"/>
    </source>
</evidence>
<dbReference type="GO" id="GO:0008311">
    <property type="term" value="F:double-stranded DNA 3'-5' DNA exonuclease activity"/>
    <property type="evidence" value="ECO:0007669"/>
    <property type="project" value="UniProtKB-EC"/>
</dbReference>
<dbReference type="PANTHER" id="PTHR22748:SF26">
    <property type="entry name" value="ENDONUCLEASE_EXONUCLEASE_PHOSPHATASE DOMAIN-CONTAINING PROTEIN"/>
    <property type="match status" value="1"/>
</dbReference>
<evidence type="ECO:0000256" key="10">
    <source>
        <dbReference type="PIRSR" id="PIRSR604808-2"/>
    </source>
</evidence>
<reference evidence="13" key="2">
    <citation type="submission" date="2025-09" db="UniProtKB">
        <authorList>
            <consortium name="Ensembl"/>
        </authorList>
    </citation>
    <scope>IDENTIFICATION</scope>
</reference>
<evidence type="ECO:0000256" key="8">
    <source>
        <dbReference type="ARBA" id="ARBA00023204"/>
    </source>
</evidence>
<evidence type="ECO:0000256" key="4">
    <source>
        <dbReference type="ARBA" id="ARBA00022723"/>
    </source>
</evidence>
<proteinExistence type="inferred from homology"/>
<comment type="cofactor">
    <cofactor evidence="10">
        <name>Mg(2+)</name>
        <dbReference type="ChEBI" id="CHEBI:18420"/>
    </cofactor>
    <cofactor evidence="10">
        <name>Mn(2+)</name>
        <dbReference type="ChEBI" id="CHEBI:29035"/>
    </cofactor>
    <text evidence="10">Probably binds two magnesium or manganese ions per subunit.</text>
</comment>
<dbReference type="SUPFAM" id="SSF56219">
    <property type="entry name" value="DNase I-like"/>
    <property type="match status" value="1"/>
</dbReference>
<dbReference type="AlphaFoldDB" id="A0A3Q3ECK9"/>
<keyword evidence="10" id="KW-0464">Manganese</keyword>
<protein>
    <recommendedName>
        <fullName evidence="3">exodeoxyribonuclease III</fullName>
        <ecNumber evidence="3">3.1.11.2</ecNumber>
    </recommendedName>
</protein>
<dbReference type="EC" id="3.1.11.2" evidence="3"/>
<feature type="binding site" evidence="10">
    <location>
        <position position="148"/>
    </location>
    <ligand>
        <name>Mg(2+)</name>
        <dbReference type="ChEBI" id="CHEBI:18420"/>
        <label>1</label>
    </ligand>
</feature>
<keyword evidence="7 10" id="KW-0460">Magnesium</keyword>
<feature type="binding site" evidence="10">
    <location>
        <position position="150"/>
    </location>
    <ligand>
        <name>Mg(2+)</name>
        <dbReference type="ChEBI" id="CHEBI:18420"/>
        <label>1</label>
    </ligand>
</feature>
<evidence type="ECO:0000256" key="3">
    <source>
        <dbReference type="ARBA" id="ARBA00012115"/>
    </source>
</evidence>